<evidence type="ECO:0000256" key="2">
    <source>
        <dbReference type="ARBA" id="ARBA00022763"/>
    </source>
</evidence>
<dbReference type="InterPro" id="IPR039418">
    <property type="entry name" value="LexA-like"/>
</dbReference>
<name>A0A5R8KGP5_9BACT</name>
<reference evidence="10 11" key="1">
    <citation type="submission" date="2019-05" db="EMBL/GenBank/DDBJ databases">
        <title>Verrucobacter flavum gen. nov., sp. nov. a new member of the family Verrucomicrobiaceae.</title>
        <authorList>
            <person name="Szuroczki S."/>
            <person name="Abbaszade G."/>
            <person name="Szabo A."/>
            <person name="Felfoldi T."/>
            <person name="Schumann P."/>
            <person name="Boka K."/>
            <person name="Keki Z."/>
            <person name="Toumi M."/>
            <person name="Toth E."/>
        </authorList>
    </citation>
    <scope>NUCLEOTIDE SEQUENCE [LARGE SCALE GENOMIC DNA]</scope>
    <source>
        <strain evidence="10 11">MG-N-17</strain>
    </source>
</reference>
<comment type="similarity">
    <text evidence="1 7">Belongs to the peptidase S24 family.</text>
</comment>
<keyword evidence="10" id="KW-0808">Transferase</keyword>
<dbReference type="EC" id="2.7.7.7" evidence="10"/>
<dbReference type="PRINTS" id="PR00726">
    <property type="entry name" value="LEXASERPTASE"/>
</dbReference>
<dbReference type="GO" id="GO:0006281">
    <property type="term" value="P:DNA repair"/>
    <property type="evidence" value="ECO:0007669"/>
    <property type="project" value="UniProtKB-KW"/>
</dbReference>
<proteinExistence type="inferred from homology"/>
<dbReference type="PANTHER" id="PTHR33516:SF2">
    <property type="entry name" value="LEXA REPRESSOR-RELATED"/>
    <property type="match status" value="1"/>
</dbReference>
<evidence type="ECO:0000256" key="3">
    <source>
        <dbReference type="ARBA" id="ARBA00022801"/>
    </source>
</evidence>
<dbReference type="Gene3D" id="2.10.109.10">
    <property type="entry name" value="Umud Fragment, subunit A"/>
    <property type="match status" value="1"/>
</dbReference>
<dbReference type="AlphaFoldDB" id="A0A5R8KGP5"/>
<dbReference type="GO" id="GO:0016787">
    <property type="term" value="F:hydrolase activity"/>
    <property type="evidence" value="ECO:0007669"/>
    <property type="project" value="UniProtKB-KW"/>
</dbReference>
<dbReference type="Proteomes" id="UP000306196">
    <property type="component" value="Unassembled WGS sequence"/>
</dbReference>
<dbReference type="InterPro" id="IPR036286">
    <property type="entry name" value="LexA/Signal_pep-like_sf"/>
</dbReference>
<dbReference type="InterPro" id="IPR006197">
    <property type="entry name" value="Peptidase_S24_LexA"/>
</dbReference>
<evidence type="ECO:0000256" key="8">
    <source>
        <dbReference type="SAM" id="MobiDB-lite"/>
    </source>
</evidence>
<accession>A0A5R8KGP5</accession>
<dbReference type="PANTHER" id="PTHR33516">
    <property type="entry name" value="LEXA REPRESSOR"/>
    <property type="match status" value="1"/>
</dbReference>
<keyword evidence="4 7" id="KW-0068">Autocatalytic cleavage</keyword>
<dbReference type="GO" id="GO:0003887">
    <property type="term" value="F:DNA-directed DNA polymerase activity"/>
    <property type="evidence" value="ECO:0007669"/>
    <property type="project" value="UniProtKB-EC"/>
</dbReference>
<dbReference type="NCBIfam" id="NF007621">
    <property type="entry name" value="PRK10276.1"/>
    <property type="match status" value="1"/>
</dbReference>
<sequence>MILSQNQFTPAGMERSNKLGGKRDGAGRPRKFAQYEEPTTRIRVPVSLTDDIYRFISSDIRIPLFSSVAPAGFVSPADDFIETTFTVKELVEYFMQRPAATFLVRISGWSMKNAGINDGSIVICDRGLDPADGDVVLASVDGQVTCKRLRLEGETVVLCPDNEEFEPVIVGALSDLVVWGVVTGNFNMHRNANGSKGKGKKMSRIKMGATGSVAPSKTKKAS</sequence>
<dbReference type="InterPro" id="IPR015927">
    <property type="entry name" value="Peptidase_S24_S26A/B/C"/>
</dbReference>
<dbReference type="GO" id="GO:0009432">
    <property type="term" value="P:SOS response"/>
    <property type="evidence" value="ECO:0007669"/>
    <property type="project" value="UniProtKB-KW"/>
</dbReference>
<evidence type="ECO:0000256" key="4">
    <source>
        <dbReference type="ARBA" id="ARBA00022813"/>
    </source>
</evidence>
<keyword evidence="5" id="KW-0234">DNA repair</keyword>
<evidence type="ECO:0000256" key="5">
    <source>
        <dbReference type="ARBA" id="ARBA00023204"/>
    </source>
</evidence>
<feature type="region of interest" description="Disordered" evidence="8">
    <location>
        <begin position="192"/>
        <end position="222"/>
    </location>
</feature>
<evidence type="ECO:0000256" key="6">
    <source>
        <dbReference type="ARBA" id="ARBA00023236"/>
    </source>
</evidence>
<dbReference type="EMBL" id="VAUV01000005">
    <property type="protein sequence ID" value="TLD71483.1"/>
    <property type="molecule type" value="Genomic_DNA"/>
</dbReference>
<comment type="caution">
    <text evidence="10">The sequence shown here is derived from an EMBL/GenBank/DDBJ whole genome shotgun (WGS) entry which is preliminary data.</text>
</comment>
<dbReference type="GO" id="GO:0006355">
    <property type="term" value="P:regulation of DNA-templated transcription"/>
    <property type="evidence" value="ECO:0007669"/>
    <property type="project" value="InterPro"/>
</dbReference>
<feature type="region of interest" description="Disordered" evidence="8">
    <location>
        <begin position="1"/>
        <end position="30"/>
    </location>
</feature>
<dbReference type="CDD" id="cd06529">
    <property type="entry name" value="S24_LexA-like"/>
    <property type="match status" value="1"/>
</dbReference>
<evidence type="ECO:0000313" key="11">
    <source>
        <dbReference type="Proteomes" id="UP000306196"/>
    </source>
</evidence>
<keyword evidence="3 7" id="KW-0378">Hydrolase</keyword>
<keyword evidence="2" id="KW-0227">DNA damage</keyword>
<dbReference type="SUPFAM" id="SSF51306">
    <property type="entry name" value="LexA/Signal peptidase"/>
    <property type="match status" value="1"/>
</dbReference>
<feature type="compositionally biased region" description="Basic and acidic residues" evidence="8">
    <location>
        <begin position="15"/>
        <end position="27"/>
    </location>
</feature>
<feature type="domain" description="Peptidase S24/S26A/S26B/S26C" evidence="9">
    <location>
        <begin position="64"/>
        <end position="182"/>
    </location>
</feature>
<dbReference type="InterPro" id="IPR050077">
    <property type="entry name" value="LexA_repressor"/>
</dbReference>
<evidence type="ECO:0000259" key="9">
    <source>
        <dbReference type="Pfam" id="PF00717"/>
    </source>
</evidence>
<keyword evidence="6" id="KW-0742">SOS response</keyword>
<dbReference type="GO" id="GO:0003677">
    <property type="term" value="F:DNA binding"/>
    <property type="evidence" value="ECO:0007669"/>
    <property type="project" value="InterPro"/>
</dbReference>
<organism evidence="10 11">
    <name type="scientific">Phragmitibacter flavus</name>
    <dbReference type="NCBI Taxonomy" id="2576071"/>
    <lineage>
        <taxon>Bacteria</taxon>
        <taxon>Pseudomonadati</taxon>
        <taxon>Verrucomicrobiota</taxon>
        <taxon>Verrucomicrobiia</taxon>
        <taxon>Verrucomicrobiales</taxon>
        <taxon>Verrucomicrobiaceae</taxon>
        <taxon>Phragmitibacter</taxon>
    </lineage>
</organism>
<protein>
    <submittedName>
        <fullName evidence="10">Translesion error-prone DNA polymerase V autoproteolytic subunit</fullName>
        <ecNumber evidence="10">2.7.7.7</ecNumber>
    </submittedName>
</protein>
<evidence type="ECO:0000256" key="7">
    <source>
        <dbReference type="RuleBase" id="RU003991"/>
    </source>
</evidence>
<keyword evidence="11" id="KW-1185">Reference proteome</keyword>
<evidence type="ECO:0000256" key="1">
    <source>
        <dbReference type="ARBA" id="ARBA00007484"/>
    </source>
</evidence>
<evidence type="ECO:0000313" key="10">
    <source>
        <dbReference type="EMBL" id="TLD71483.1"/>
    </source>
</evidence>
<dbReference type="Pfam" id="PF00717">
    <property type="entry name" value="Peptidase_S24"/>
    <property type="match status" value="1"/>
</dbReference>
<keyword evidence="10" id="KW-0548">Nucleotidyltransferase</keyword>
<gene>
    <name evidence="10" type="primary">umuD</name>
    <name evidence="10" type="ORF">FEM03_08130</name>
</gene>